<dbReference type="GO" id="GO:0016829">
    <property type="term" value="F:lyase activity"/>
    <property type="evidence" value="ECO:0007669"/>
    <property type="project" value="UniProtKB-KW"/>
</dbReference>
<dbReference type="PANTHER" id="PTHR30352">
    <property type="entry name" value="PYRUVATE FORMATE-LYASE-ACTIVATING ENZYME"/>
    <property type="match status" value="1"/>
</dbReference>
<dbReference type="PROSITE" id="PS01087">
    <property type="entry name" value="RADICAL_ACTIVATING"/>
    <property type="match status" value="1"/>
</dbReference>
<dbReference type="InterPro" id="IPR034465">
    <property type="entry name" value="Pyruvate_for-lyase_activase"/>
</dbReference>
<dbReference type="InterPro" id="IPR012839">
    <property type="entry name" value="Organic_radical_activase"/>
</dbReference>
<dbReference type="CDD" id="cd01335">
    <property type="entry name" value="Radical_SAM"/>
    <property type="match status" value="1"/>
</dbReference>
<dbReference type="InterPro" id="IPR040074">
    <property type="entry name" value="BssD/PflA/YjjW"/>
</dbReference>
<evidence type="ECO:0000256" key="9">
    <source>
        <dbReference type="ARBA" id="ARBA00022723"/>
    </source>
</evidence>
<gene>
    <name evidence="16" type="ORF">SAMN02744040_01374</name>
</gene>
<dbReference type="NCBIfam" id="TIGR02493">
    <property type="entry name" value="PFLA"/>
    <property type="match status" value="1"/>
</dbReference>
<reference evidence="17" key="1">
    <citation type="submission" date="2016-11" db="EMBL/GenBank/DDBJ databases">
        <authorList>
            <person name="Varghese N."/>
            <person name="Submissions S."/>
        </authorList>
    </citation>
    <scope>NUCLEOTIDE SEQUENCE [LARGE SCALE GENOMIC DNA]</scope>
    <source>
        <strain evidence="17">DSM 15285</strain>
    </source>
</reference>
<evidence type="ECO:0000256" key="11">
    <source>
        <dbReference type="ARBA" id="ARBA00023004"/>
    </source>
</evidence>
<dbReference type="PANTHER" id="PTHR30352:SF5">
    <property type="entry name" value="PYRUVATE FORMATE-LYASE 1-ACTIVATING ENZYME"/>
    <property type="match status" value="1"/>
</dbReference>
<evidence type="ECO:0000256" key="5">
    <source>
        <dbReference type="ARBA" id="ARBA00021356"/>
    </source>
</evidence>
<evidence type="ECO:0000256" key="8">
    <source>
        <dbReference type="ARBA" id="ARBA00022691"/>
    </source>
</evidence>
<keyword evidence="7 14" id="KW-0963">Cytoplasm</keyword>
<evidence type="ECO:0000256" key="3">
    <source>
        <dbReference type="ARBA" id="ARBA00009777"/>
    </source>
</evidence>
<dbReference type="GO" id="GO:0043365">
    <property type="term" value="F:[formate-C-acetyltransferase]-activating enzyme activity"/>
    <property type="evidence" value="ECO:0007669"/>
    <property type="project" value="UniProtKB-UniRule"/>
</dbReference>
<dbReference type="InterPro" id="IPR012838">
    <property type="entry name" value="PFL1_activating"/>
</dbReference>
<evidence type="ECO:0000256" key="2">
    <source>
        <dbReference type="ARBA" id="ARBA00004496"/>
    </source>
</evidence>
<dbReference type="InterPro" id="IPR006638">
    <property type="entry name" value="Elp3/MiaA/NifB-like_rSAM"/>
</dbReference>
<evidence type="ECO:0000256" key="6">
    <source>
        <dbReference type="ARBA" id="ARBA00022485"/>
    </source>
</evidence>
<dbReference type="SMART" id="SM00729">
    <property type="entry name" value="Elp3"/>
    <property type="match status" value="1"/>
</dbReference>
<dbReference type="SFLD" id="SFLDG01067">
    <property type="entry name" value="SPASM/twitch_domain_containing"/>
    <property type="match status" value="1"/>
</dbReference>
<dbReference type="Gene3D" id="3.20.20.70">
    <property type="entry name" value="Aldolase class I"/>
    <property type="match status" value="1"/>
</dbReference>
<evidence type="ECO:0000259" key="15">
    <source>
        <dbReference type="PROSITE" id="PS51918"/>
    </source>
</evidence>
<comment type="cofactor">
    <cofactor evidence="14">
        <name>[4Fe-4S] cluster</name>
        <dbReference type="ChEBI" id="CHEBI:49883"/>
    </cofactor>
    <text evidence="14">Binds 1 [4Fe-4S] cluster. The cluster is coordinated with 3 cysteines and an exchangeable S-adenosyl-L-methionine.</text>
</comment>
<dbReference type="GO" id="GO:0046872">
    <property type="term" value="F:metal ion binding"/>
    <property type="evidence" value="ECO:0007669"/>
    <property type="project" value="UniProtKB-UniRule"/>
</dbReference>
<dbReference type="EC" id="1.97.1.4" evidence="4 14"/>
<name>A0A1M5RGL9_9FIRM</name>
<dbReference type="SUPFAM" id="SSF102114">
    <property type="entry name" value="Radical SAM enzymes"/>
    <property type="match status" value="1"/>
</dbReference>
<keyword evidence="16" id="KW-0456">Lyase</keyword>
<organism evidence="16 17">
    <name type="scientific">Tepidibacter thalassicus DSM 15285</name>
    <dbReference type="NCBI Taxonomy" id="1123350"/>
    <lineage>
        <taxon>Bacteria</taxon>
        <taxon>Bacillati</taxon>
        <taxon>Bacillota</taxon>
        <taxon>Clostridia</taxon>
        <taxon>Peptostreptococcales</taxon>
        <taxon>Peptostreptococcaceae</taxon>
        <taxon>Tepidibacter</taxon>
    </lineage>
</organism>
<dbReference type="NCBIfam" id="TIGR02494">
    <property type="entry name" value="PFLE_PFLC"/>
    <property type="match status" value="1"/>
</dbReference>
<keyword evidence="9 14" id="KW-0479">Metal-binding</keyword>
<keyword evidence="17" id="KW-1185">Reference proteome</keyword>
<dbReference type="SFLD" id="SFLDF00278">
    <property type="entry name" value="pyruvate_formate-lyase_activas"/>
    <property type="match status" value="1"/>
</dbReference>
<evidence type="ECO:0000256" key="1">
    <source>
        <dbReference type="ARBA" id="ARBA00003141"/>
    </source>
</evidence>
<keyword evidence="8 14" id="KW-0949">S-adenosyl-L-methionine</keyword>
<dbReference type="GO" id="GO:0005737">
    <property type="term" value="C:cytoplasm"/>
    <property type="evidence" value="ECO:0007669"/>
    <property type="project" value="UniProtKB-SubCell"/>
</dbReference>
<evidence type="ECO:0000256" key="12">
    <source>
        <dbReference type="ARBA" id="ARBA00023014"/>
    </source>
</evidence>
<proteinExistence type="inferred from homology"/>
<keyword evidence="6 14" id="KW-0004">4Fe-4S</keyword>
<dbReference type="InterPro" id="IPR013785">
    <property type="entry name" value="Aldolase_TIM"/>
</dbReference>
<dbReference type="SFLD" id="SFLDS00029">
    <property type="entry name" value="Radical_SAM"/>
    <property type="match status" value="1"/>
</dbReference>
<comment type="subcellular location">
    <subcellularLocation>
        <location evidence="2 14">Cytoplasm</location>
    </subcellularLocation>
</comment>
<comment type="similarity">
    <text evidence="3 14">Belongs to the organic radical-activating enzymes family.</text>
</comment>
<keyword evidence="11 14" id="KW-0408">Iron</keyword>
<keyword evidence="16" id="KW-0670">Pyruvate</keyword>
<dbReference type="STRING" id="1123350.SAMN02744040_01374"/>
<comment type="catalytic activity">
    <reaction evidence="13 14">
        <text>glycyl-[formate C-acetyltransferase] + reduced [flavodoxin] + S-adenosyl-L-methionine = glycin-2-yl radical-[formate C-acetyltransferase] + semiquinone [flavodoxin] + 5'-deoxyadenosine + L-methionine + H(+)</text>
        <dbReference type="Rhea" id="RHEA:19225"/>
        <dbReference type="Rhea" id="RHEA-COMP:10622"/>
        <dbReference type="Rhea" id="RHEA-COMP:12190"/>
        <dbReference type="Rhea" id="RHEA-COMP:12191"/>
        <dbReference type="Rhea" id="RHEA-COMP:14480"/>
        <dbReference type="ChEBI" id="CHEBI:15378"/>
        <dbReference type="ChEBI" id="CHEBI:17319"/>
        <dbReference type="ChEBI" id="CHEBI:29947"/>
        <dbReference type="ChEBI" id="CHEBI:32722"/>
        <dbReference type="ChEBI" id="CHEBI:57618"/>
        <dbReference type="ChEBI" id="CHEBI:57844"/>
        <dbReference type="ChEBI" id="CHEBI:59789"/>
        <dbReference type="ChEBI" id="CHEBI:140311"/>
        <dbReference type="EC" id="1.97.1.4"/>
    </reaction>
</comment>
<sequence length="248" mass="27950">MSIKGKIHSIETFGTVDGPGIRYIIFTQGCPLRCKYCHNRDTWSTKGGKEYTVTELMDDIRKYIPFMKTSGGGLTVSGGEPTLQPEFLKKLLFEAKANGIHTAIDTSGFVDIDVIDPILDYTDLVLLDIKHIDKNAFKELTGVSNDKTLNLAKHLEKRNIPTWIRYVLVPGITDNEKDIESLAKFVSNLKNVENIEVLPYHSMGEFKWEELGYEYPLKGIPDATDEDVQKANKIFEKYGLTIKAKKAS</sequence>
<dbReference type="Pfam" id="PF04055">
    <property type="entry name" value="Radical_SAM"/>
    <property type="match status" value="1"/>
</dbReference>
<dbReference type="Proteomes" id="UP000242520">
    <property type="component" value="Unassembled WGS sequence"/>
</dbReference>
<dbReference type="InterPro" id="IPR001989">
    <property type="entry name" value="Radical_activat_CS"/>
</dbReference>
<keyword evidence="10 14" id="KW-0560">Oxidoreductase</keyword>
<evidence type="ECO:0000313" key="16">
    <source>
        <dbReference type="EMBL" id="SHH25290.1"/>
    </source>
</evidence>
<dbReference type="PIRSF" id="PIRSF000371">
    <property type="entry name" value="PFL_act_enz"/>
    <property type="match status" value="1"/>
</dbReference>
<evidence type="ECO:0000256" key="7">
    <source>
        <dbReference type="ARBA" id="ARBA00022490"/>
    </source>
</evidence>
<dbReference type="SFLD" id="SFLDG01118">
    <property type="entry name" value="activating_enzymes__group_2"/>
    <property type="match status" value="1"/>
</dbReference>
<dbReference type="AlphaFoldDB" id="A0A1M5RGL9"/>
<evidence type="ECO:0000256" key="10">
    <source>
        <dbReference type="ARBA" id="ARBA00023002"/>
    </source>
</evidence>
<accession>A0A1M5RGL9</accession>
<evidence type="ECO:0000256" key="4">
    <source>
        <dbReference type="ARBA" id="ARBA00012303"/>
    </source>
</evidence>
<dbReference type="InterPro" id="IPR034457">
    <property type="entry name" value="Organic_radical-activating"/>
</dbReference>
<evidence type="ECO:0000256" key="13">
    <source>
        <dbReference type="ARBA" id="ARBA00047533"/>
    </source>
</evidence>
<dbReference type="RefSeq" id="WP_072724956.1">
    <property type="nucleotide sequence ID" value="NZ_FQXH01000012.1"/>
</dbReference>
<evidence type="ECO:0000256" key="14">
    <source>
        <dbReference type="RuleBase" id="RU362053"/>
    </source>
</evidence>
<dbReference type="InterPro" id="IPR007197">
    <property type="entry name" value="rSAM"/>
</dbReference>
<dbReference type="GO" id="GO:0051539">
    <property type="term" value="F:4 iron, 4 sulfur cluster binding"/>
    <property type="evidence" value="ECO:0007669"/>
    <property type="project" value="UniProtKB-UniRule"/>
</dbReference>
<keyword evidence="12 14" id="KW-0411">Iron-sulfur</keyword>
<dbReference type="PROSITE" id="PS51918">
    <property type="entry name" value="RADICAL_SAM"/>
    <property type="match status" value="1"/>
</dbReference>
<dbReference type="EMBL" id="FQXH01000012">
    <property type="protein sequence ID" value="SHH25290.1"/>
    <property type="molecule type" value="Genomic_DNA"/>
</dbReference>
<feature type="domain" description="Radical SAM core" evidence="15">
    <location>
        <begin position="16"/>
        <end position="237"/>
    </location>
</feature>
<evidence type="ECO:0000313" key="17">
    <source>
        <dbReference type="Proteomes" id="UP000242520"/>
    </source>
</evidence>
<dbReference type="OrthoDB" id="9782387at2"/>
<dbReference type="InterPro" id="IPR058240">
    <property type="entry name" value="rSAM_sf"/>
</dbReference>
<protein>
    <recommendedName>
        <fullName evidence="5 14">Pyruvate formate-lyase-activating enzyme</fullName>
        <ecNumber evidence="4 14">1.97.1.4</ecNumber>
    </recommendedName>
</protein>
<comment type="function">
    <text evidence="1 14">Activation of pyruvate formate-lyase under anaerobic conditions by generation of an organic free radical, using S-adenosylmethionine and reduced flavodoxin as cosubstrates to produce 5'-deoxy-adenosine.</text>
</comment>
<dbReference type="SFLD" id="SFLDG01066">
    <property type="entry name" value="organic_radical-activating_enz"/>
    <property type="match status" value="1"/>
</dbReference>